<evidence type="ECO:0000313" key="3">
    <source>
        <dbReference type="Proteomes" id="UP000594263"/>
    </source>
</evidence>
<dbReference type="PROSITE" id="PS50181">
    <property type="entry name" value="FBOX"/>
    <property type="match status" value="1"/>
</dbReference>
<protein>
    <recommendedName>
        <fullName evidence="1">F-box domain-containing protein</fullName>
    </recommendedName>
</protein>
<dbReference type="InterPro" id="IPR006527">
    <property type="entry name" value="F-box-assoc_dom_typ1"/>
</dbReference>
<dbReference type="Pfam" id="PF07734">
    <property type="entry name" value="FBA_1"/>
    <property type="match status" value="1"/>
</dbReference>
<evidence type="ECO:0000259" key="1">
    <source>
        <dbReference type="PROSITE" id="PS50181"/>
    </source>
</evidence>
<evidence type="ECO:0000313" key="2">
    <source>
        <dbReference type="EnsemblPlants" id="Kaladp0040s0328.1.v1.1"/>
    </source>
</evidence>
<name>A0A7N0TMQ1_KALFE</name>
<accession>A0A7N0TMQ1</accession>
<reference evidence="2" key="1">
    <citation type="submission" date="2021-01" db="UniProtKB">
        <authorList>
            <consortium name="EnsemblPlants"/>
        </authorList>
    </citation>
    <scope>IDENTIFICATION</scope>
</reference>
<dbReference type="InterPro" id="IPR017451">
    <property type="entry name" value="F-box-assoc_interact_dom"/>
</dbReference>
<dbReference type="EnsemblPlants" id="Kaladp0040s0328.1.v1.1">
    <property type="protein sequence ID" value="Kaladp0040s0328.1.v1.1"/>
    <property type="gene ID" value="Kaladp0040s0328.v1.1"/>
</dbReference>
<proteinExistence type="predicted"/>
<keyword evidence="3" id="KW-1185">Reference proteome</keyword>
<dbReference type="AlphaFoldDB" id="A0A7N0TMQ1"/>
<dbReference type="PANTHER" id="PTHR31790:SF526">
    <property type="entry name" value="OS12G0618150 PROTEIN"/>
    <property type="match status" value="1"/>
</dbReference>
<dbReference type="PANTHER" id="PTHR31790">
    <property type="entry name" value="OS02G0783600 PROTEIN"/>
    <property type="match status" value="1"/>
</dbReference>
<dbReference type="InterPro" id="IPR052361">
    <property type="entry name" value="F-box_domain"/>
</dbReference>
<feature type="domain" description="F-box" evidence="1">
    <location>
        <begin position="1"/>
        <end position="47"/>
    </location>
</feature>
<dbReference type="InterPro" id="IPR001810">
    <property type="entry name" value="F-box_dom"/>
</dbReference>
<dbReference type="Gramene" id="Kaladp0040s0328.1.v1.1">
    <property type="protein sequence ID" value="Kaladp0040s0328.1.v1.1"/>
    <property type="gene ID" value="Kaladp0040s0328.v1.1"/>
</dbReference>
<dbReference type="Proteomes" id="UP000594263">
    <property type="component" value="Unplaced"/>
</dbReference>
<organism evidence="2 3">
    <name type="scientific">Kalanchoe fedtschenkoi</name>
    <name type="common">Lavender scallops</name>
    <name type="synonym">South American air plant</name>
    <dbReference type="NCBI Taxonomy" id="63787"/>
    <lineage>
        <taxon>Eukaryota</taxon>
        <taxon>Viridiplantae</taxon>
        <taxon>Streptophyta</taxon>
        <taxon>Embryophyta</taxon>
        <taxon>Tracheophyta</taxon>
        <taxon>Spermatophyta</taxon>
        <taxon>Magnoliopsida</taxon>
        <taxon>eudicotyledons</taxon>
        <taxon>Gunneridae</taxon>
        <taxon>Pentapetalae</taxon>
        <taxon>Saxifragales</taxon>
        <taxon>Crassulaceae</taxon>
        <taxon>Kalanchoe</taxon>
    </lineage>
</organism>
<sequence length="264" mass="29648">MSLLQNLPRDIIIDALSRLPVKVLVKFSFVVEKYGVLVTEDTPFPLAVADVANVVVVGEYNEMICIMIRCDRFGGNGEKIFYLWNPSSSEVRRADVANVVDATCSMFDAYDVGRGWKPYDAYGFGYDSTSDDYKIVKLLKFTWLEASHGGRSNFPVMVCTCPFVNGNCHWIMKKAVSGVREIVSFDLAKEKLEEVIPLPEELSEGKSVRDLNAFGGKLAVIVETPPLEIWVMDIYGVGSSWTQEMFGRYVFRETVLKIKVVVII</sequence>
<dbReference type="NCBIfam" id="TIGR01640">
    <property type="entry name" value="F_box_assoc_1"/>
    <property type="match status" value="1"/>
</dbReference>